<evidence type="ECO:0000313" key="1">
    <source>
        <dbReference type="Ensembl" id="ENSSAUP00010012760.1"/>
    </source>
</evidence>
<dbReference type="GO" id="GO:0006260">
    <property type="term" value="P:DNA replication"/>
    <property type="evidence" value="ECO:0007669"/>
    <property type="project" value="TreeGrafter"/>
</dbReference>
<dbReference type="InterPro" id="IPR043504">
    <property type="entry name" value="Peptidase_S1_PA_chymotrypsin"/>
</dbReference>
<dbReference type="InterPro" id="IPR009003">
    <property type="entry name" value="Peptidase_S1_PA"/>
</dbReference>
<evidence type="ECO:0008006" key="3">
    <source>
        <dbReference type="Google" id="ProtNLM"/>
    </source>
</evidence>
<dbReference type="Ensembl" id="ENSSAUT00010013561.1">
    <property type="protein sequence ID" value="ENSSAUP00010012760.1"/>
    <property type="gene ID" value="ENSSAUG00010006075.1"/>
</dbReference>
<dbReference type="PANTHER" id="PTHR14389:SF3">
    <property type="entry name" value="PROTEIN FAM111A-LIKE"/>
    <property type="match status" value="1"/>
</dbReference>
<dbReference type="Proteomes" id="UP000472265">
    <property type="component" value="Chromosome 10"/>
</dbReference>
<dbReference type="GO" id="GO:0000785">
    <property type="term" value="C:chromatin"/>
    <property type="evidence" value="ECO:0007669"/>
    <property type="project" value="TreeGrafter"/>
</dbReference>
<dbReference type="GeneTree" id="ENSGT00390000005182"/>
<dbReference type="SUPFAM" id="SSF50494">
    <property type="entry name" value="Trypsin-like serine proteases"/>
    <property type="match status" value="1"/>
</dbReference>
<dbReference type="InParanoid" id="A0A671UFL1"/>
<evidence type="ECO:0000313" key="2">
    <source>
        <dbReference type="Proteomes" id="UP000472265"/>
    </source>
</evidence>
<dbReference type="Pfam" id="PF13365">
    <property type="entry name" value="Trypsin_2"/>
    <property type="match status" value="1"/>
</dbReference>
<proteinExistence type="predicted"/>
<reference evidence="1" key="3">
    <citation type="submission" date="2025-09" db="UniProtKB">
        <authorList>
            <consortium name="Ensembl"/>
        </authorList>
    </citation>
    <scope>IDENTIFICATION</scope>
</reference>
<dbReference type="GO" id="GO:0005634">
    <property type="term" value="C:nucleus"/>
    <property type="evidence" value="ECO:0007669"/>
    <property type="project" value="TreeGrafter"/>
</dbReference>
<name>A0A671UFL1_SPAAU</name>
<organism evidence="1 2">
    <name type="scientific">Sparus aurata</name>
    <name type="common">Gilthead sea bream</name>
    <dbReference type="NCBI Taxonomy" id="8175"/>
    <lineage>
        <taxon>Eukaryota</taxon>
        <taxon>Metazoa</taxon>
        <taxon>Chordata</taxon>
        <taxon>Craniata</taxon>
        <taxon>Vertebrata</taxon>
        <taxon>Euteleostomi</taxon>
        <taxon>Actinopterygii</taxon>
        <taxon>Neopterygii</taxon>
        <taxon>Teleostei</taxon>
        <taxon>Neoteleostei</taxon>
        <taxon>Acanthomorphata</taxon>
        <taxon>Eupercaria</taxon>
        <taxon>Spariformes</taxon>
        <taxon>Sparidae</taxon>
        <taxon>Sparus</taxon>
    </lineage>
</organism>
<dbReference type="Gene3D" id="2.40.10.10">
    <property type="entry name" value="Trypsin-like serine proteases"/>
    <property type="match status" value="1"/>
</dbReference>
<protein>
    <recommendedName>
        <fullName evidence="3">Serine protease</fullName>
    </recommendedName>
</protein>
<dbReference type="AlphaFoldDB" id="A0A671UFL1"/>
<sequence length="431" mass="48700">KVCKWNTKKQKYNELNCPDENLVIKLGGADDCIVATHFPSSCVTLGEVLTISCESETVEEAQIQPAKAKHSRDRYSVFYIHTVGGTNAKTKKLFKHDAVKKFTYVCVYGEKGTTVEEALQRDGRFSDDLCNFTLSNNENPKCFTEPVDNVDSLNGKKFKICLPRKKRANYKKQQENTGIYTLLCDQYPALKELMQMIVKDVREGTGFVLFDNFVLTNKGVEVSVLFNYDDPEPGTNYCYFEVVNFYIYLKVDGLDYAVLELNTEGQRIPPGLLKDFGPRPQNGSACLIGHPGGELKKMDPTCIIEKEKRGQAVEDHLHQYRDSHFILHSISRLIREQGIENIMIGGKLAENRSTYHTPMYHGSSGSPVFDSQCKVFGLHTGGFVYRQNLTESVMDNHVKVSVSVLCYYTSIVGCPTGTVHVQLSTEMRFYF</sequence>
<keyword evidence="2" id="KW-1185">Reference proteome</keyword>
<reference evidence="1" key="2">
    <citation type="submission" date="2025-08" db="UniProtKB">
        <authorList>
            <consortium name="Ensembl"/>
        </authorList>
    </citation>
    <scope>IDENTIFICATION</scope>
</reference>
<dbReference type="PANTHER" id="PTHR14389">
    <property type="entry name" value="SI:CH1073-475A24.1"/>
    <property type="match status" value="1"/>
</dbReference>
<accession>A0A671UFL1</accession>
<reference evidence="1" key="1">
    <citation type="submission" date="2021-04" db="EMBL/GenBank/DDBJ databases">
        <authorList>
            <consortium name="Wellcome Sanger Institute Data Sharing"/>
        </authorList>
    </citation>
    <scope>NUCLEOTIDE SEQUENCE [LARGE SCALE GENOMIC DNA]</scope>
</reference>
<dbReference type="OMA" id="VDRNKIY"/>